<sequence length="232" mass="27283">MPAYQHIFFDLDHTLWDFERCSCETLHELFYTYQLHTLADNLTVDTFVTAFRKVNRRLWTLYGAGDITQQELRTTRFNLIFKELGISNKEMAARLADEYIQLCPQKPHLLPYAKDMLDYLSNKYMLHIITNGFADVQMIKLKSANIMSYFSEIITSEKAGCHKPDRRIFDFTLQRIKSHPKECIMIGDSLDSDIKGARNAQLDHIFYNYENITHQESPMHEIKCLSELKELL</sequence>
<reference evidence="1" key="1">
    <citation type="submission" date="2023-07" db="EMBL/GenBank/DDBJ databases">
        <title>The genome sequence of Rhodocytophaga aerolata KACC 12507.</title>
        <authorList>
            <person name="Zhang X."/>
        </authorList>
    </citation>
    <scope>NUCLEOTIDE SEQUENCE</scope>
    <source>
        <strain evidence="1">KACC 12507</strain>
    </source>
</reference>
<dbReference type="PANTHER" id="PTHR47478">
    <property type="match status" value="1"/>
</dbReference>
<organism evidence="1 2">
    <name type="scientific">Rhodocytophaga aerolata</name>
    <dbReference type="NCBI Taxonomy" id="455078"/>
    <lineage>
        <taxon>Bacteria</taxon>
        <taxon>Pseudomonadati</taxon>
        <taxon>Bacteroidota</taxon>
        <taxon>Cytophagia</taxon>
        <taxon>Cytophagales</taxon>
        <taxon>Rhodocytophagaceae</taxon>
        <taxon>Rhodocytophaga</taxon>
    </lineage>
</organism>
<dbReference type="RefSeq" id="WP_302036152.1">
    <property type="nucleotide sequence ID" value="NZ_JAUKPO010000001.1"/>
</dbReference>
<dbReference type="InterPro" id="IPR006439">
    <property type="entry name" value="HAD-SF_hydro_IA"/>
</dbReference>
<dbReference type="InterPro" id="IPR052550">
    <property type="entry name" value="Pyrimidine_5'-ntase_YjjG"/>
</dbReference>
<dbReference type="Gene3D" id="1.10.150.240">
    <property type="entry name" value="Putative phosphatase, domain 2"/>
    <property type="match status" value="1"/>
</dbReference>
<evidence type="ECO:0000313" key="1">
    <source>
        <dbReference type="EMBL" id="MDO1445363.1"/>
    </source>
</evidence>
<dbReference type="InterPro" id="IPR023198">
    <property type="entry name" value="PGP-like_dom2"/>
</dbReference>
<dbReference type="SFLD" id="SFLDS00003">
    <property type="entry name" value="Haloacid_Dehalogenase"/>
    <property type="match status" value="1"/>
</dbReference>
<proteinExistence type="predicted"/>
<dbReference type="NCBIfam" id="TIGR02254">
    <property type="entry name" value="YjjG_YfnB"/>
    <property type="match status" value="1"/>
</dbReference>
<dbReference type="Gene3D" id="3.40.50.1000">
    <property type="entry name" value="HAD superfamily/HAD-like"/>
    <property type="match status" value="1"/>
</dbReference>
<dbReference type="SFLD" id="SFLDG01129">
    <property type="entry name" value="C1.5:_HAD__Beta-PGM__Phosphata"/>
    <property type="match status" value="1"/>
</dbReference>
<dbReference type="SUPFAM" id="SSF56784">
    <property type="entry name" value="HAD-like"/>
    <property type="match status" value="1"/>
</dbReference>
<dbReference type="InterPro" id="IPR041492">
    <property type="entry name" value="HAD_2"/>
</dbReference>
<keyword evidence="2" id="KW-1185">Reference proteome</keyword>
<dbReference type="SFLD" id="SFLDG01135">
    <property type="entry name" value="C1.5.6:_HAD__Beta-PGM__Phospha"/>
    <property type="match status" value="1"/>
</dbReference>
<comment type="caution">
    <text evidence="1">The sequence shown here is derived from an EMBL/GenBank/DDBJ whole genome shotgun (WGS) entry which is preliminary data.</text>
</comment>
<dbReference type="PANTHER" id="PTHR47478:SF1">
    <property type="entry name" value="PYRIMIDINE 5'-NUCLEOTIDASE YJJG"/>
    <property type="match status" value="1"/>
</dbReference>
<evidence type="ECO:0000313" key="2">
    <source>
        <dbReference type="Proteomes" id="UP001168528"/>
    </source>
</evidence>
<dbReference type="InterPro" id="IPR036412">
    <property type="entry name" value="HAD-like_sf"/>
</dbReference>
<protein>
    <submittedName>
        <fullName evidence="1">YjjG family noncanonical pyrimidine nucleotidase</fullName>
    </submittedName>
</protein>
<dbReference type="InterPro" id="IPR023214">
    <property type="entry name" value="HAD_sf"/>
</dbReference>
<dbReference type="NCBIfam" id="TIGR01549">
    <property type="entry name" value="HAD-SF-IA-v1"/>
    <property type="match status" value="1"/>
</dbReference>
<name>A0ABT8R298_9BACT</name>
<dbReference type="Pfam" id="PF13419">
    <property type="entry name" value="HAD_2"/>
    <property type="match status" value="1"/>
</dbReference>
<dbReference type="EMBL" id="JAUKPO010000001">
    <property type="protein sequence ID" value="MDO1445363.1"/>
    <property type="molecule type" value="Genomic_DNA"/>
</dbReference>
<dbReference type="InterPro" id="IPR011951">
    <property type="entry name" value="HAD-SF_hydro_IA_YjjG/PynA"/>
</dbReference>
<accession>A0ABT8R298</accession>
<dbReference type="Proteomes" id="UP001168528">
    <property type="component" value="Unassembled WGS sequence"/>
</dbReference>
<gene>
    <name evidence="1" type="ORF">Q0590_03825</name>
</gene>